<reference evidence="2 3" key="1">
    <citation type="journal article" date="2014" name="Am. J. Bot.">
        <title>Genome assembly and annotation for red clover (Trifolium pratense; Fabaceae).</title>
        <authorList>
            <person name="Istvanek J."/>
            <person name="Jaros M."/>
            <person name="Krenek A."/>
            <person name="Repkova J."/>
        </authorList>
    </citation>
    <scope>NUCLEOTIDE SEQUENCE [LARGE SCALE GENOMIC DNA]</scope>
    <source>
        <strain evidence="3">cv. Tatra</strain>
        <tissue evidence="2">Young leaves</tissue>
    </source>
</reference>
<comment type="caution">
    <text evidence="2">The sequence shown here is derived from an EMBL/GenBank/DDBJ whole genome shotgun (WGS) entry which is preliminary data.</text>
</comment>
<dbReference type="Proteomes" id="UP000236291">
    <property type="component" value="Unassembled WGS sequence"/>
</dbReference>
<dbReference type="ExpressionAtlas" id="A0A2K3NDT7">
    <property type="expression patterns" value="baseline"/>
</dbReference>
<dbReference type="STRING" id="57577.A0A2K3NDT7"/>
<protein>
    <submittedName>
        <fullName evidence="2">Myosin heavy chain-related protein</fullName>
    </submittedName>
</protein>
<name>A0A2K3NDT7_TRIPR</name>
<keyword evidence="1" id="KW-0175">Coiled coil</keyword>
<dbReference type="AlphaFoldDB" id="A0A2K3NDT7"/>
<evidence type="ECO:0000313" key="3">
    <source>
        <dbReference type="Proteomes" id="UP000236291"/>
    </source>
</evidence>
<reference evidence="2 3" key="2">
    <citation type="journal article" date="2017" name="Front. Plant Sci.">
        <title>Gene Classification and Mining of Molecular Markers Useful in Red Clover (Trifolium pratense) Breeding.</title>
        <authorList>
            <person name="Istvanek J."/>
            <person name="Dluhosova J."/>
            <person name="Dluhos P."/>
            <person name="Patkova L."/>
            <person name="Nedelnik J."/>
            <person name="Repkova J."/>
        </authorList>
    </citation>
    <scope>NUCLEOTIDE SEQUENCE [LARGE SCALE GENOMIC DNA]</scope>
    <source>
        <strain evidence="3">cv. Tatra</strain>
        <tissue evidence="2">Young leaves</tissue>
    </source>
</reference>
<proteinExistence type="predicted"/>
<evidence type="ECO:0000256" key="1">
    <source>
        <dbReference type="SAM" id="Coils"/>
    </source>
</evidence>
<dbReference type="PANTHER" id="PTHR35712:SF1">
    <property type="entry name" value="MYOSIN HEAVY CHAIN-LIKE PROTEIN"/>
    <property type="match status" value="1"/>
</dbReference>
<accession>A0A2K3NDT7</accession>
<dbReference type="EMBL" id="ASHM01019798">
    <property type="protein sequence ID" value="PNY01190.1"/>
    <property type="molecule type" value="Genomic_DNA"/>
</dbReference>
<feature type="coiled-coil region" evidence="1">
    <location>
        <begin position="49"/>
        <end position="83"/>
    </location>
</feature>
<evidence type="ECO:0000313" key="2">
    <source>
        <dbReference type="EMBL" id="PNY01190.1"/>
    </source>
</evidence>
<organism evidence="2 3">
    <name type="scientific">Trifolium pratense</name>
    <name type="common">Red clover</name>
    <dbReference type="NCBI Taxonomy" id="57577"/>
    <lineage>
        <taxon>Eukaryota</taxon>
        <taxon>Viridiplantae</taxon>
        <taxon>Streptophyta</taxon>
        <taxon>Embryophyta</taxon>
        <taxon>Tracheophyta</taxon>
        <taxon>Spermatophyta</taxon>
        <taxon>Magnoliopsida</taxon>
        <taxon>eudicotyledons</taxon>
        <taxon>Gunneridae</taxon>
        <taxon>Pentapetalae</taxon>
        <taxon>rosids</taxon>
        <taxon>fabids</taxon>
        <taxon>Fabales</taxon>
        <taxon>Fabaceae</taxon>
        <taxon>Papilionoideae</taxon>
        <taxon>50 kb inversion clade</taxon>
        <taxon>NPAAA clade</taxon>
        <taxon>Hologalegina</taxon>
        <taxon>IRL clade</taxon>
        <taxon>Trifolieae</taxon>
        <taxon>Trifolium</taxon>
    </lineage>
</organism>
<feature type="non-terminal residue" evidence="2">
    <location>
        <position position="1"/>
    </location>
</feature>
<dbReference type="PANTHER" id="PTHR35712">
    <property type="entry name" value="MYOSIN HEAVY CHAIN-LIKE PROTEIN"/>
    <property type="match status" value="1"/>
</dbReference>
<gene>
    <name evidence="2" type="ORF">L195_g024479</name>
</gene>
<sequence>GTCLGSLAVKADGQGDSSDALAMALQEKVDALMLLSQQEERHLLERNVNSALQTKTEELQRNLLQVTNEKVKALMELAQLKQEHQLLLEMKIENATLKESMDSMEHLTSSIHRLRLSLWKVKESVTSEGTVSSVLEVLNGVINEAKLLRTALGSSLPISWSIETEVGYIGDREGVDTVHQERGEEKIDTISAAGLEMVELLIFAAQLLRDM</sequence>